<gene>
    <name evidence="2" type="ORF">EYF80_035689</name>
</gene>
<evidence type="ECO:0000313" key="2">
    <source>
        <dbReference type="EMBL" id="TNN54068.1"/>
    </source>
</evidence>
<feature type="region of interest" description="Disordered" evidence="1">
    <location>
        <begin position="1"/>
        <end position="28"/>
    </location>
</feature>
<comment type="caution">
    <text evidence="2">The sequence shown here is derived from an EMBL/GenBank/DDBJ whole genome shotgun (WGS) entry which is preliminary data.</text>
</comment>
<accession>A0A4Z2GKG1</accession>
<sequence>MRSGSNGVAAHPATLRRSLSTGLPRGRPTRHVAERIHEVVQRVRSRGFGTRSRGFGTRSSFPPRLRVQCPVRCGRCVRRDRFIVFFPEDFALDTVHGAVDVLFAVKGLVRSDRVDVTVARRTSPTRNGDALDSRGRVARASVARTLGTSLRSLASRGSSSAPRCIRLFVLKHKDGDLETPKFLLKISTALALLLLSPPPPLQLLLLLPFASFASSPPLSSAYRSPPSSDNREFALVTRRLKSLTDGSSLQSTKEVSVRGLRDSFPLPSSRLLIKLGIMQASAIGSSSSIPESALPI</sequence>
<evidence type="ECO:0000313" key="3">
    <source>
        <dbReference type="Proteomes" id="UP000314294"/>
    </source>
</evidence>
<dbReference type="AlphaFoldDB" id="A0A4Z2GKG1"/>
<organism evidence="2 3">
    <name type="scientific">Liparis tanakae</name>
    <name type="common">Tanaka's snailfish</name>
    <dbReference type="NCBI Taxonomy" id="230148"/>
    <lineage>
        <taxon>Eukaryota</taxon>
        <taxon>Metazoa</taxon>
        <taxon>Chordata</taxon>
        <taxon>Craniata</taxon>
        <taxon>Vertebrata</taxon>
        <taxon>Euteleostomi</taxon>
        <taxon>Actinopterygii</taxon>
        <taxon>Neopterygii</taxon>
        <taxon>Teleostei</taxon>
        <taxon>Neoteleostei</taxon>
        <taxon>Acanthomorphata</taxon>
        <taxon>Eupercaria</taxon>
        <taxon>Perciformes</taxon>
        <taxon>Cottioidei</taxon>
        <taxon>Cottales</taxon>
        <taxon>Liparidae</taxon>
        <taxon>Liparis</taxon>
    </lineage>
</organism>
<dbReference type="EMBL" id="SRLO01000496">
    <property type="protein sequence ID" value="TNN54068.1"/>
    <property type="molecule type" value="Genomic_DNA"/>
</dbReference>
<name>A0A4Z2GKG1_9TELE</name>
<evidence type="ECO:0000256" key="1">
    <source>
        <dbReference type="SAM" id="MobiDB-lite"/>
    </source>
</evidence>
<protein>
    <submittedName>
        <fullName evidence="2">Uncharacterized protein</fullName>
    </submittedName>
</protein>
<keyword evidence="3" id="KW-1185">Reference proteome</keyword>
<proteinExistence type="predicted"/>
<reference evidence="2 3" key="1">
    <citation type="submission" date="2019-03" db="EMBL/GenBank/DDBJ databases">
        <title>First draft genome of Liparis tanakae, snailfish: a comprehensive survey of snailfish specific genes.</title>
        <authorList>
            <person name="Kim W."/>
            <person name="Song I."/>
            <person name="Jeong J.-H."/>
            <person name="Kim D."/>
            <person name="Kim S."/>
            <person name="Ryu S."/>
            <person name="Song J.Y."/>
            <person name="Lee S.K."/>
        </authorList>
    </citation>
    <scope>NUCLEOTIDE SEQUENCE [LARGE SCALE GENOMIC DNA]</scope>
    <source>
        <tissue evidence="2">Muscle</tissue>
    </source>
</reference>
<dbReference type="Proteomes" id="UP000314294">
    <property type="component" value="Unassembled WGS sequence"/>
</dbReference>